<protein>
    <submittedName>
        <fullName evidence="2">F-box domain-containing protein</fullName>
    </submittedName>
</protein>
<evidence type="ECO:0000313" key="1">
    <source>
        <dbReference type="Proteomes" id="UP000095287"/>
    </source>
</evidence>
<dbReference type="AlphaFoldDB" id="A0A1I7ZR96"/>
<proteinExistence type="predicted"/>
<dbReference type="Proteomes" id="UP000095287">
    <property type="component" value="Unplaced"/>
</dbReference>
<name>A0A1I7ZR96_9BILA</name>
<reference evidence="2" key="1">
    <citation type="submission" date="2016-11" db="UniProtKB">
        <authorList>
            <consortium name="WormBaseParasite"/>
        </authorList>
    </citation>
    <scope>IDENTIFICATION</scope>
</reference>
<keyword evidence="1" id="KW-1185">Reference proteome</keyword>
<sequence length="307" mass="35659">MEYIPYEFVKDVLTLVDQPCPFLELSGQWRRVAEKRRETPTSLFFRRSPEAPSTIEFAFGHDDLWRAFKNREPVTCFVQEIRFLVTDVEQFMHLSFYPLDAENISLLTGSLEKSTHRVRVLLKYSSFFDAVIVKPLLLSIPRISELISDVFACDHSLFSEVLKDVLACDHSLSHELFKKAVHQGTLETYEARKDRNFNDDDYLKATKEFVACRRMKNFIHVLPKHRTDEGSFLIGVLEAWIAKENCNEHTLLVERSFLPLVERVMTEQGFEALQQEKPDAVVLQKGAKRLTIRVQYGRAVSLVEKNK</sequence>
<accession>A0A1I7ZR96</accession>
<evidence type="ECO:0000313" key="2">
    <source>
        <dbReference type="WBParaSite" id="L893_g29131.t1"/>
    </source>
</evidence>
<dbReference type="WBParaSite" id="L893_g29131.t1">
    <property type="protein sequence ID" value="L893_g29131.t1"/>
    <property type="gene ID" value="L893_g29131"/>
</dbReference>
<organism evidence="1 2">
    <name type="scientific">Steinernema glaseri</name>
    <dbReference type="NCBI Taxonomy" id="37863"/>
    <lineage>
        <taxon>Eukaryota</taxon>
        <taxon>Metazoa</taxon>
        <taxon>Ecdysozoa</taxon>
        <taxon>Nematoda</taxon>
        <taxon>Chromadorea</taxon>
        <taxon>Rhabditida</taxon>
        <taxon>Tylenchina</taxon>
        <taxon>Panagrolaimomorpha</taxon>
        <taxon>Strongyloidoidea</taxon>
        <taxon>Steinernematidae</taxon>
        <taxon>Steinernema</taxon>
    </lineage>
</organism>